<dbReference type="EMBL" id="LUGG01000019">
    <property type="protein sequence ID" value="OBZ69002.1"/>
    <property type="molecule type" value="Genomic_DNA"/>
</dbReference>
<dbReference type="Pfam" id="PF03659">
    <property type="entry name" value="Glyco_hydro_71"/>
    <property type="match status" value="1"/>
</dbReference>
<organism evidence="2 3">
    <name type="scientific">Grifola frondosa</name>
    <name type="common">Maitake</name>
    <name type="synonym">Polyporus frondosus</name>
    <dbReference type="NCBI Taxonomy" id="5627"/>
    <lineage>
        <taxon>Eukaryota</taxon>
        <taxon>Fungi</taxon>
        <taxon>Dikarya</taxon>
        <taxon>Basidiomycota</taxon>
        <taxon>Agaricomycotina</taxon>
        <taxon>Agaricomycetes</taxon>
        <taxon>Polyporales</taxon>
        <taxon>Grifolaceae</taxon>
        <taxon>Grifola</taxon>
    </lineage>
</organism>
<reference evidence="2 3" key="1">
    <citation type="submission" date="2016-03" db="EMBL/GenBank/DDBJ databases">
        <title>Whole genome sequencing of Grifola frondosa 9006-11.</title>
        <authorList>
            <person name="Min B."/>
            <person name="Park H."/>
            <person name="Kim J.-G."/>
            <person name="Cho H."/>
            <person name="Oh Y.-L."/>
            <person name="Kong W.-S."/>
            <person name="Choi I.-G."/>
        </authorList>
    </citation>
    <scope>NUCLEOTIDE SEQUENCE [LARGE SCALE GENOMIC DNA]</scope>
    <source>
        <strain evidence="2 3">9006-11</strain>
    </source>
</reference>
<dbReference type="AlphaFoldDB" id="A0A1C7LWG5"/>
<dbReference type="Proteomes" id="UP000092993">
    <property type="component" value="Unassembled WGS sequence"/>
</dbReference>
<dbReference type="InterPro" id="IPR005197">
    <property type="entry name" value="Glyco_hydro_71"/>
</dbReference>
<evidence type="ECO:0000313" key="3">
    <source>
        <dbReference type="Proteomes" id="UP000092993"/>
    </source>
</evidence>
<name>A0A1C7LWG5_GRIFR</name>
<feature type="signal peptide" evidence="1">
    <location>
        <begin position="1"/>
        <end position="20"/>
    </location>
</feature>
<accession>A0A1C7LWG5</accession>
<dbReference type="STRING" id="5627.A0A1C7LWG5"/>
<dbReference type="OrthoDB" id="3257981at2759"/>
<evidence type="ECO:0000256" key="1">
    <source>
        <dbReference type="SAM" id="SignalP"/>
    </source>
</evidence>
<sequence>MRAATILFATGLLATAIVNAIPVPHSRSHVARDNTPKLVFAITSWAIPSLTLLTTGRPIFHLHNKMVLTVTDAFQAAQNANSGFKLFFSFDMSVLPCNTPDGATTLRNFITTFSTHPNQFTMNGKVFASTFAGESCQFGQDTVADGWRSQFTQHPDLTGQNAVFFVPSFFVDPSTFPTFTGVMDGDYNFNSGWPVDLHTAQATQVVSAVGDNLDKLGAAGDAALSKFIGAFDTDTQHITDLALS</sequence>
<feature type="chain" id="PRO_5008888818" evidence="1">
    <location>
        <begin position="21"/>
        <end position="244"/>
    </location>
</feature>
<protein>
    <submittedName>
        <fullName evidence="2">Glucan endo-1,3-alpha-glucosidase agn1</fullName>
    </submittedName>
</protein>
<gene>
    <name evidence="2" type="primary">agn1_1</name>
    <name evidence="2" type="ORF">A0H81_11352</name>
</gene>
<keyword evidence="1" id="KW-0732">Signal</keyword>
<keyword evidence="3" id="KW-1185">Reference proteome</keyword>
<dbReference type="GO" id="GO:0051118">
    <property type="term" value="F:glucan endo-1,3-alpha-glucosidase activity"/>
    <property type="evidence" value="ECO:0007669"/>
    <property type="project" value="InterPro"/>
</dbReference>
<comment type="caution">
    <text evidence="2">The sequence shown here is derived from an EMBL/GenBank/DDBJ whole genome shotgun (WGS) entry which is preliminary data.</text>
</comment>
<proteinExistence type="predicted"/>
<evidence type="ECO:0000313" key="2">
    <source>
        <dbReference type="EMBL" id="OBZ69002.1"/>
    </source>
</evidence>